<dbReference type="PATRIC" id="fig|1423733.4.peg.208"/>
<reference evidence="2 3" key="1">
    <citation type="journal article" date="2015" name="Genome Announc.">
        <title>Expanding the biotechnology potential of lactobacilli through comparative genomics of 213 strains and associated genera.</title>
        <authorList>
            <person name="Sun Z."/>
            <person name="Harris H.M."/>
            <person name="McCann A."/>
            <person name="Guo C."/>
            <person name="Argimon S."/>
            <person name="Zhang W."/>
            <person name="Yang X."/>
            <person name="Jeffery I.B."/>
            <person name="Cooney J.C."/>
            <person name="Kagawa T.F."/>
            <person name="Liu W."/>
            <person name="Song Y."/>
            <person name="Salvetti E."/>
            <person name="Wrobel A."/>
            <person name="Rasinkangas P."/>
            <person name="Parkhill J."/>
            <person name="Rea M.C."/>
            <person name="O'Sullivan O."/>
            <person name="Ritari J."/>
            <person name="Douillard F.P."/>
            <person name="Paul Ross R."/>
            <person name="Yang R."/>
            <person name="Briner A.E."/>
            <person name="Felis G.E."/>
            <person name="de Vos W.M."/>
            <person name="Barrangou R."/>
            <person name="Klaenhammer T.R."/>
            <person name="Caufield P.W."/>
            <person name="Cui Y."/>
            <person name="Zhang H."/>
            <person name="O'Toole P.W."/>
        </authorList>
    </citation>
    <scope>NUCLEOTIDE SEQUENCE [LARGE SCALE GENOMIC DNA]</scope>
    <source>
        <strain evidence="2 3">DSM 20515</strain>
    </source>
</reference>
<feature type="transmembrane region" description="Helical" evidence="1">
    <location>
        <begin position="21"/>
        <end position="46"/>
    </location>
</feature>
<dbReference type="AlphaFoldDB" id="A0A0R2B4H9"/>
<name>A0A0R2B4H9_SECCO</name>
<keyword evidence="1" id="KW-0812">Transmembrane</keyword>
<evidence type="ECO:0000313" key="3">
    <source>
        <dbReference type="Proteomes" id="UP000051845"/>
    </source>
</evidence>
<accession>A0A0R2B4H9</accession>
<dbReference type="RefSeq" id="WP_054760506.1">
    <property type="nucleotide sequence ID" value="NZ_AYYR01000082.1"/>
</dbReference>
<proteinExistence type="predicted"/>
<comment type="caution">
    <text evidence="2">The sequence shown here is derived from an EMBL/GenBank/DDBJ whole genome shotgun (WGS) entry which is preliminary data.</text>
</comment>
<gene>
    <name evidence="2" type="ORF">FC82_GL000189</name>
</gene>
<evidence type="ECO:0000256" key="1">
    <source>
        <dbReference type="SAM" id="Phobius"/>
    </source>
</evidence>
<evidence type="ECO:0000313" key="2">
    <source>
        <dbReference type="EMBL" id="KRM74429.1"/>
    </source>
</evidence>
<organism evidence="2 3">
    <name type="scientific">Secundilactobacillus collinoides DSM 20515 = JCM 1123</name>
    <dbReference type="NCBI Taxonomy" id="1423733"/>
    <lineage>
        <taxon>Bacteria</taxon>
        <taxon>Bacillati</taxon>
        <taxon>Bacillota</taxon>
        <taxon>Bacilli</taxon>
        <taxon>Lactobacillales</taxon>
        <taxon>Lactobacillaceae</taxon>
        <taxon>Secundilactobacillus</taxon>
    </lineage>
</organism>
<protein>
    <submittedName>
        <fullName evidence="2">Uncharacterized protein</fullName>
    </submittedName>
</protein>
<dbReference type="STRING" id="33960.TY91_09655"/>
<keyword evidence="1" id="KW-1133">Transmembrane helix</keyword>
<feature type="transmembrane region" description="Helical" evidence="1">
    <location>
        <begin position="66"/>
        <end position="84"/>
    </location>
</feature>
<dbReference type="EMBL" id="AYYR01000082">
    <property type="protein sequence ID" value="KRM74429.1"/>
    <property type="molecule type" value="Genomic_DNA"/>
</dbReference>
<keyword evidence="1" id="KW-0472">Membrane</keyword>
<dbReference type="Proteomes" id="UP000051845">
    <property type="component" value="Unassembled WGS sequence"/>
</dbReference>
<sequence>MDKEKLIIRKKTSLASRIRRAVFLTALWVVALYLVIVNVCFIFGIYSDALVVNYSLFNLSFRIYRSLGTLILVIGVLISLYGIIHIRRLKRKAATDDKNNA</sequence>